<feature type="region of interest" description="Disordered" evidence="1">
    <location>
        <begin position="230"/>
        <end position="257"/>
    </location>
</feature>
<dbReference type="EMBL" id="JAGKQM010000011">
    <property type="protein sequence ID" value="KAH0902206.1"/>
    <property type="molecule type" value="Genomic_DNA"/>
</dbReference>
<feature type="transmembrane region" description="Helical" evidence="2">
    <location>
        <begin position="551"/>
        <end position="568"/>
    </location>
</feature>
<organism evidence="3 4">
    <name type="scientific">Brassica napus</name>
    <name type="common">Rape</name>
    <dbReference type="NCBI Taxonomy" id="3708"/>
    <lineage>
        <taxon>Eukaryota</taxon>
        <taxon>Viridiplantae</taxon>
        <taxon>Streptophyta</taxon>
        <taxon>Embryophyta</taxon>
        <taxon>Tracheophyta</taxon>
        <taxon>Spermatophyta</taxon>
        <taxon>Magnoliopsida</taxon>
        <taxon>eudicotyledons</taxon>
        <taxon>Gunneridae</taxon>
        <taxon>Pentapetalae</taxon>
        <taxon>rosids</taxon>
        <taxon>malvids</taxon>
        <taxon>Brassicales</taxon>
        <taxon>Brassicaceae</taxon>
        <taxon>Brassiceae</taxon>
        <taxon>Brassica</taxon>
    </lineage>
</organism>
<feature type="region of interest" description="Disordered" evidence="1">
    <location>
        <begin position="460"/>
        <end position="486"/>
    </location>
</feature>
<accession>A0ABQ8BBL1</accession>
<feature type="transmembrane region" description="Helical" evidence="2">
    <location>
        <begin position="575"/>
        <end position="593"/>
    </location>
</feature>
<dbReference type="Proteomes" id="UP000824890">
    <property type="component" value="Unassembled WGS sequence"/>
</dbReference>
<dbReference type="PANTHER" id="PTHR31033:SF20">
    <property type="entry name" value="(RAPE) HYPOTHETICAL PROTEIN"/>
    <property type="match status" value="1"/>
</dbReference>
<dbReference type="PANTHER" id="PTHR31033">
    <property type="entry name" value="PROTEIN, PUTATIVE-RELATED"/>
    <property type="match status" value="1"/>
</dbReference>
<feature type="compositionally biased region" description="Basic and acidic residues" evidence="1">
    <location>
        <begin position="461"/>
        <end position="482"/>
    </location>
</feature>
<keyword evidence="2" id="KW-0472">Membrane</keyword>
<comment type="caution">
    <text evidence="3">The sequence shown here is derived from an EMBL/GenBank/DDBJ whole genome shotgun (WGS) entry which is preliminary data.</text>
</comment>
<keyword evidence="2" id="KW-1133">Transmembrane helix</keyword>
<protein>
    <submittedName>
        <fullName evidence="3">Uncharacterized protein</fullName>
    </submittedName>
</protein>
<keyword evidence="2" id="KW-0812">Transmembrane</keyword>
<gene>
    <name evidence="3" type="ORF">HID58_041709</name>
</gene>
<proteinExistence type="predicted"/>
<keyword evidence="4" id="KW-1185">Reference proteome</keyword>
<sequence>MTDELHNTITYKDTLVRIPMQYADKAEYENEIKAAIIITEVNISNDSSVHNKKYPLMTKFLQTSVIYLILKVSTNLTCDFNRIYPSRITRSYLSFGKMLPVGSRGLVILRSSSSVSLSLPSVCFSSLIGLSSYVAISTGSEDATETTSVVLVDEVWTSTSHYVTIFQLSDFVVKAHSMHSSFISNSLSSSVEDLSFLDYLCVVCYVYDQKGCIIPFCYCSEKMKTESLEVKGGKHDGTRQRESLAREGQRVVSTKKGGREKVPPALFALLLQNQPNSSSPPAPAPPPNNLSISYTFYAFLSFHFKRKTISFLTHASLSNQWSSSFSYPLFSGAIRMANCPGESTQTHLDILRCPFLRNINEPTNLSFSSSSLPFPIPVRAGQGPIFEDGPNFDTAFRLFHGQDGVVPLSDSPRAGAEKPALSSPAFHPLAAKAATISLSSFGHGGPFGFDAFSDMFKNQKRKSDSSKNKDSSSSKGGNHESMSDDWLQTGNCPIAKSYRAVSGVAPLVAKILQPPPGMQYKCPKAIVAARAAISKTAFAKNLRPQPLSSKVLVIGMLGMALNVPLGVWREHTEKFSASWFVALHAAVPFIGILRKSVLMPKMAMVFTIAASVMGQVIGSRAERYRLKSVAHKKLSLTGPDHVDGRCGDKVVMKWNPMLLEVASPVSTGAASVVC</sequence>
<evidence type="ECO:0000313" key="4">
    <source>
        <dbReference type="Proteomes" id="UP000824890"/>
    </source>
</evidence>
<evidence type="ECO:0000256" key="1">
    <source>
        <dbReference type="SAM" id="MobiDB-lite"/>
    </source>
</evidence>
<evidence type="ECO:0000313" key="3">
    <source>
        <dbReference type="EMBL" id="KAH0902206.1"/>
    </source>
</evidence>
<evidence type="ECO:0000256" key="2">
    <source>
        <dbReference type="SAM" id="Phobius"/>
    </source>
</evidence>
<feature type="compositionally biased region" description="Basic and acidic residues" evidence="1">
    <location>
        <begin position="230"/>
        <end position="249"/>
    </location>
</feature>
<feature type="transmembrane region" description="Helical" evidence="2">
    <location>
        <begin position="599"/>
        <end position="618"/>
    </location>
</feature>
<name>A0ABQ8BBL1_BRANA</name>
<reference evidence="3 4" key="1">
    <citation type="submission" date="2021-05" db="EMBL/GenBank/DDBJ databases">
        <title>Genome Assembly of Synthetic Allotetraploid Brassica napus Reveals Homoeologous Exchanges between Subgenomes.</title>
        <authorList>
            <person name="Davis J.T."/>
        </authorList>
    </citation>
    <scope>NUCLEOTIDE SEQUENCE [LARGE SCALE GENOMIC DNA]</scope>
    <source>
        <strain evidence="4">cv. Da-Ae</strain>
        <tissue evidence="3">Seedling</tissue>
    </source>
</reference>